<dbReference type="PANTHER" id="PTHR33964">
    <property type="entry name" value="RE45066P-RELATED"/>
    <property type="match status" value="1"/>
</dbReference>
<dbReference type="GeneID" id="100897433"/>
<dbReference type="AlphaFoldDB" id="A0AAJ6QPZ9"/>
<reference evidence="3" key="1">
    <citation type="submission" date="2025-08" db="UniProtKB">
        <authorList>
            <consortium name="RefSeq"/>
        </authorList>
    </citation>
    <scope>IDENTIFICATION</scope>
</reference>
<organism evidence="2 3">
    <name type="scientific">Galendromus occidentalis</name>
    <name type="common">western predatory mite</name>
    <dbReference type="NCBI Taxonomy" id="34638"/>
    <lineage>
        <taxon>Eukaryota</taxon>
        <taxon>Metazoa</taxon>
        <taxon>Ecdysozoa</taxon>
        <taxon>Arthropoda</taxon>
        <taxon>Chelicerata</taxon>
        <taxon>Arachnida</taxon>
        <taxon>Acari</taxon>
        <taxon>Parasitiformes</taxon>
        <taxon>Mesostigmata</taxon>
        <taxon>Gamasina</taxon>
        <taxon>Phytoseioidea</taxon>
        <taxon>Phytoseiidae</taxon>
        <taxon>Typhlodrominae</taxon>
        <taxon>Galendromus</taxon>
    </lineage>
</organism>
<keyword evidence="2" id="KW-1185">Reference proteome</keyword>
<dbReference type="KEGG" id="goe:100897433"/>
<protein>
    <submittedName>
        <fullName evidence="3">Uncharacterized protein LOC100897433</fullName>
    </submittedName>
</protein>
<feature type="chain" id="PRO_5042606590" evidence="1">
    <location>
        <begin position="22"/>
        <end position="229"/>
    </location>
</feature>
<dbReference type="PANTHER" id="PTHR33964:SF1">
    <property type="entry name" value="RE45066P"/>
    <property type="match status" value="1"/>
</dbReference>
<feature type="signal peptide" evidence="1">
    <location>
        <begin position="1"/>
        <end position="21"/>
    </location>
</feature>
<proteinExistence type="predicted"/>
<dbReference type="Proteomes" id="UP000694867">
    <property type="component" value="Unplaced"/>
</dbReference>
<keyword evidence="1" id="KW-0732">Signal</keyword>
<sequence length="229" mass="25180">MVDKCTVLLLAVAFMGSLTAAQSCHLRELDLCSATLLLFNQNPSGVATTDNELDKQCGFLGEAQQCFKNFTNRCATPLQRELMSFATEGSNELLKEFCERGSKIRVDYLKHAPCLGQTQPDQKKCLNDVQVGLERITAAKYTQRIPTACCVYARHNLCTTAAVEKKCGREAVEFGQLLMKMAASNLPDTICMSYKENPICDELLPPKGTKSTGKSNSVLSRLFSAYLGN</sequence>
<evidence type="ECO:0000256" key="1">
    <source>
        <dbReference type="SAM" id="SignalP"/>
    </source>
</evidence>
<evidence type="ECO:0000313" key="3">
    <source>
        <dbReference type="RefSeq" id="XP_003740004.1"/>
    </source>
</evidence>
<gene>
    <name evidence="3" type="primary">LOC100897433</name>
</gene>
<accession>A0AAJ6QPZ9</accession>
<evidence type="ECO:0000313" key="2">
    <source>
        <dbReference type="Proteomes" id="UP000694867"/>
    </source>
</evidence>
<dbReference type="PROSITE" id="PS51257">
    <property type="entry name" value="PROKAR_LIPOPROTEIN"/>
    <property type="match status" value="1"/>
</dbReference>
<dbReference type="RefSeq" id="XP_003740004.1">
    <property type="nucleotide sequence ID" value="XM_003739956.1"/>
</dbReference>
<name>A0AAJ6QPZ9_9ACAR</name>